<keyword evidence="1 10" id="KW-1003">Cell membrane</keyword>
<evidence type="ECO:0000256" key="8">
    <source>
        <dbReference type="ARBA" id="ARBA00023209"/>
    </source>
</evidence>
<dbReference type="Pfam" id="PF02660">
    <property type="entry name" value="G3P_acyltransf"/>
    <property type="match status" value="1"/>
</dbReference>
<evidence type="ECO:0000256" key="10">
    <source>
        <dbReference type="HAMAP-Rule" id="MF_01043"/>
    </source>
</evidence>
<proteinExistence type="inferred from homology"/>
<dbReference type="RefSeq" id="WP_032527262.1">
    <property type="nucleotide sequence ID" value="NZ_CP138951.1"/>
</dbReference>
<dbReference type="Proteomes" id="UP000030445">
    <property type="component" value="Unassembled WGS sequence"/>
</dbReference>
<dbReference type="eggNOG" id="COG0344">
    <property type="taxonomic scope" value="Bacteria"/>
</dbReference>
<evidence type="ECO:0000256" key="9">
    <source>
        <dbReference type="ARBA" id="ARBA00023264"/>
    </source>
</evidence>
<dbReference type="OrthoDB" id="9777124at2"/>
<comment type="caution">
    <text evidence="11">The sequence shown here is derived from an EMBL/GenBank/DDBJ whole genome shotgun (WGS) entry which is preliminary data.</text>
</comment>
<evidence type="ECO:0000256" key="1">
    <source>
        <dbReference type="ARBA" id="ARBA00022475"/>
    </source>
</evidence>
<evidence type="ECO:0000256" key="7">
    <source>
        <dbReference type="ARBA" id="ARBA00023136"/>
    </source>
</evidence>
<keyword evidence="11" id="KW-0012">Acyltransferase</keyword>
<dbReference type="InterPro" id="IPR003811">
    <property type="entry name" value="G3P_acylTferase_PlsY"/>
</dbReference>
<comment type="pathway">
    <text evidence="10">Lipid metabolism; phospholipid metabolism.</text>
</comment>
<keyword evidence="8 10" id="KW-0594">Phospholipid biosynthesis</keyword>
<evidence type="ECO:0000256" key="3">
    <source>
        <dbReference type="ARBA" id="ARBA00022679"/>
    </source>
</evidence>
<dbReference type="HAMAP" id="MF_01043">
    <property type="entry name" value="PlsY"/>
    <property type="match status" value="1"/>
</dbReference>
<comment type="subunit">
    <text evidence="10">Probably interacts with PlsX.</text>
</comment>
<evidence type="ECO:0000313" key="12">
    <source>
        <dbReference type="Proteomes" id="UP000030445"/>
    </source>
</evidence>
<dbReference type="EC" id="2.3.1.275" evidence="10"/>
<feature type="transmembrane region" description="Helical" evidence="10">
    <location>
        <begin position="136"/>
        <end position="154"/>
    </location>
</feature>
<evidence type="ECO:0000256" key="6">
    <source>
        <dbReference type="ARBA" id="ARBA00023098"/>
    </source>
</evidence>
<dbReference type="GO" id="GO:0043772">
    <property type="term" value="F:acyl-phosphate glycerol-3-phosphate acyltransferase activity"/>
    <property type="evidence" value="ECO:0007669"/>
    <property type="project" value="UniProtKB-UniRule"/>
</dbReference>
<sequence length="197" mass="21545">MNILIILVSYLLGSLPTGFLVGKYLKDIDLRTIGSGSTGATNVLRNVGKWPALFVFIIDVGKGLISVKIAQYYTDQGLIEVIAGISAISGHIWPIWLRGKGGKAVATGLGMFLALSWKVGLASLGIFLIVLAKTKFVSLSSISAAILLPIFMFFYLGKFIHSYFFISLIVALLVIWKHRTNITRLLKGEESKINQNQ</sequence>
<evidence type="ECO:0000256" key="2">
    <source>
        <dbReference type="ARBA" id="ARBA00022516"/>
    </source>
</evidence>
<dbReference type="PANTHER" id="PTHR30309">
    <property type="entry name" value="INNER MEMBRANE PROTEIN YGIH"/>
    <property type="match status" value="1"/>
</dbReference>
<evidence type="ECO:0000256" key="5">
    <source>
        <dbReference type="ARBA" id="ARBA00022989"/>
    </source>
</evidence>
<reference evidence="12" key="1">
    <citation type="journal article" date="2014" name="Sci. Data">
        <title>Genomes of diverse isolates of the marine cyanobacterium Prochlorococcus.</title>
        <authorList>
            <person name="Biller S."/>
            <person name="Berube P."/>
            <person name="Thompson J."/>
            <person name="Kelly L."/>
            <person name="Roggensack S."/>
            <person name="Awad L."/>
            <person name="Roache-Johnson K."/>
            <person name="Ding H."/>
            <person name="Giovannoni S.J."/>
            <person name="Moore L.R."/>
            <person name="Chisholm S.W."/>
        </authorList>
    </citation>
    <scope>NUCLEOTIDE SEQUENCE [LARGE SCALE GENOMIC DNA]</scope>
    <source>
        <strain evidence="12">MIT 9302</strain>
    </source>
</reference>
<dbReference type="UniPathway" id="UPA00085"/>
<comment type="subcellular location">
    <subcellularLocation>
        <location evidence="10">Cell membrane</location>
        <topology evidence="10">Multi-pass membrane protein</topology>
    </subcellularLocation>
</comment>
<protein>
    <recommendedName>
        <fullName evidence="10">Glycerol-3-phosphate acyltransferase</fullName>
    </recommendedName>
    <alternativeName>
        <fullName evidence="10">Acyl-PO4 G3P acyltransferase</fullName>
    </alternativeName>
    <alternativeName>
        <fullName evidence="10">Acyl-phosphate--glycerol-3-phosphate acyltransferase</fullName>
    </alternativeName>
    <alternativeName>
        <fullName evidence="10">G3P acyltransferase</fullName>
        <shortName evidence="10">GPAT</shortName>
        <ecNumber evidence="10">2.3.1.275</ecNumber>
    </alternativeName>
    <alternativeName>
        <fullName evidence="10">Lysophosphatidic acid synthase</fullName>
        <shortName evidence="10">LPA synthase</shortName>
    </alternativeName>
</protein>
<evidence type="ECO:0000313" key="11">
    <source>
        <dbReference type="EMBL" id="KGF97009.1"/>
    </source>
</evidence>
<keyword evidence="5 10" id="KW-1133">Transmembrane helix</keyword>
<name>A0A0A2A931_PROMR</name>
<feature type="transmembrane region" description="Helical" evidence="10">
    <location>
        <begin position="160"/>
        <end position="176"/>
    </location>
</feature>
<comment type="catalytic activity">
    <reaction evidence="10">
        <text>an acyl phosphate + sn-glycerol 3-phosphate = a 1-acyl-sn-glycero-3-phosphate + phosphate</text>
        <dbReference type="Rhea" id="RHEA:34075"/>
        <dbReference type="ChEBI" id="CHEBI:43474"/>
        <dbReference type="ChEBI" id="CHEBI:57597"/>
        <dbReference type="ChEBI" id="CHEBI:57970"/>
        <dbReference type="ChEBI" id="CHEBI:59918"/>
        <dbReference type="EC" id="2.3.1.275"/>
    </reaction>
</comment>
<keyword evidence="3 10" id="KW-0808">Transferase</keyword>
<keyword evidence="2 10" id="KW-0444">Lipid biosynthesis</keyword>
<comment type="similarity">
    <text evidence="10">Belongs to the PlsY family.</text>
</comment>
<dbReference type="GO" id="GO:0005886">
    <property type="term" value="C:plasma membrane"/>
    <property type="evidence" value="ECO:0007669"/>
    <property type="project" value="UniProtKB-SubCell"/>
</dbReference>
<keyword evidence="4 10" id="KW-0812">Transmembrane</keyword>
<comment type="function">
    <text evidence="10">Catalyzes the transfer of an acyl group from acyl-phosphate (acyl-PO(4)) to glycerol-3-phosphate (G3P) to form lysophosphatidic acid (LPA). This enzyme utilizes acyl-phosphate as fatty acyl donor, but not acyl-CoA or acyl-ACP.</text>
</comment>
<keyword evidence="9 10" id="KW-1208">Phospholipid metabolism</keyword>
<dbReference type="NCBIfam" id="TIGR00023">
    <property type="entry name" value="glycerol-3-phosphate 1-O-acyltransferase PlsY"/>
    <property type="match status" value="1"/>
</dbReference>
<dbReference type="AlphaFoldDB" id="A0A0A2A931"/>
<dbReference type="PANTHER" id="PTHR30309:SF0">
    <property type="entry name" value="GLYCEROL-3-PHOSPHATE ACYLTRANSFERASE-RELATED"/>
    <property type="match status" value="1"/>
</dbReference>
<dbReference type="EMBL" id="JNAM01000011">
    <property type="protein sequence ID" value="KGF97009.1"/>
    <property type="molecule type" value="Genomic_DNA"/>
</dbReference>
<evidence type="ECO:0000256" key="4">
    <source>
        <dbReference type="ARBA" id="ARBA00022692"/>
    </source>
</evidence>
<dbReference type="GO" id="GO:0008654">
    <property type="term" value="P:phospholipid biosynthetic process"/>
    <property type="evidence" value="ECO:0007669"/>
    <property type="project" value="UniProtKB-UniRule"/>
</dbReference>
<feature type="transmembrane region" description="Helical" evidence="10">
    <location>
        <begin position="108"/>
        <end position="129"/>
    </location>
</feature>
<dbReference type="STRING" id="74545.EU96_1649"/>
<dbReference type="SMART" id="SM01207">
    <property type="entry name" value="G3P_acyltransf"/>
    <property type="match status" value="1"/>
</dbReference>
<accession>A0A0A2A931</accession>
<gene>
    <name evidence="10" type="primary">plsY</name>
    <name evidence="11" type="ORF">EU96_1649</name>
</gene>
<keyword evidence="7 10" id="KW-0472">Membrane</keyword>
<keyword evidence="6 10" id="KW-0443">Lipid metabolism</keyword>
<feature type="transmembrane region" description="Helical" evidence="10">
    <location>
        <begin position="77"/>
        <end position="96"/>
    </location>
</feature>
<organism evidence="11 12">
    <name type="scientific">Prochlorococcus marinus str. MIT 9302</name>
    <dbReference type="NCBI Taxonomy" id="74545"/>
    <lineage>
        <taxon>Bacteria</taxon>
        <taxon>Bacillati</taxon>
        <taxon>Cyanobacteriota</taxon>
        <taxon>Cyanophyceae</taxon>
        <taxon>Synechococcales</taxon>
        <taxon>Prochlorococcaceae</taxon>
        <taxon>Prochlorococcus</taxon>
    </lineage>
</organism>